<dbReference type="InterPro" id="IPR017853">
    <property type="entry name" value="GH"/>
</dbReference>
<organism evidence="3 4">
    <name type="scientific">Epichloe bromicola</name>
    <dbReference type="NCBI Taxonomy" id="79588"/>
    <lineage>
        <taxon>Eukaryota</taxon>
        <taxon>Fungi</taxon>
        <taxon>Dikarya</taxon>
        <taxon>Ascomycota</taxon>
        <taxon>Pezizomycotina</taxon>
        <taxon>Sordariomycetes</taxon>
        <taxon>Hypocreomycetidae</taxon>
        <taxon>Hypocreales</taxon>
        <taxon>Clavicipitaceae</taxon>
        <taxon>Epichloe</taxon>
    </lineage>
</organism>
<reference evidence="4" key="1">
    <citation type="submission" date="2024-06" db="EMBL/GenBank/DDBJ databases">
        <title>Draft Genome Sequences of Epichloe bromicola Strains Isolated from Elymus ciliaris.</title>
        <authorList>
            <consortium name="Epichloe bromicola genome sequencing consortium"/>
            <person name="Miura A."/>
            <person name="Imano S."/>
            <person name="Ashida A."/>
            <person name="Sato I."/>
            <person name="Chiba S."/>
            <person name="Tanaka A."/>
            <person name="Camagna M."/>
            <person name="Takemoto D."/>
        </authorList>
    </citation>
    <scope>NUCLEOTIDE SEQUENCE [LARGE SCALE GENOMIC DNA]</scope>
    <source>
        <strain evidence="4">DP</strain>
    </source>
</reference>
<evidence type="ECO:0000259" key="2">
    <source>
        <dbReference type="Pfam" id="PF14587"/>
    </source>
</evidence>
<dbReference type="EMBL" id="BAAFGZ010000121">
    <property type="protein sequence ID" value="GAB0135307.1"/>
    <property type="molecule type" value="Genomic_DNA"/>
</dbReference>
<evidence type="ECO:0000313" key="4">
    <source>
        <dbReference type="Proteomes" id="UP001562357"/>
    </source>
</evidence>
<comment type="caution">
    <text evidence="3">The sequence shown here is derived from an EMBL/GenBank/DDBJ whole genome shotgun (WGS) entry which is preliminary data.</text>
</comment>
<feature type="domain" description="Endo-beta-1,6-galactanase-like" evidence="2">
    <location>
        <begin position="24"/>
        <end position="260"/>
    </location>
</feature>
<keyword evidence="1" id="KW-0732">Signal</keyword>
<dbReference type="InterPro" id="IPR039514">
    <property type="entry name" value="6GAL-like"/>
</dbReference>
<name>A0ABQ0CPW0_9HYPO</name>
<dbReference type="InterPro" id="IPR039743">
    <property type="entry name" value="6GAL/EXGAL"/>
</dbReference>
<protein>
    <submittedName>
        <fullName evidence="3">Endo-beta-1 6-galactanase</fullName>
    </submittedName>
</protein>
<gene>
    <name evidence="3" type="primary">g3650</name>
    <name evidence="3" type="ORF">EsDP_00003650</name>
</gene>
<sequence length="477" mass="53774">MHLSILSTAVTLASIPAALADISTTIDPSSRWGTWEGWGTSLAWWAKAFGDRDDLATAFFGTQWQMYRGADLPGLGFNIARYNAGATSHKRYEGISMAVSPNIKSSRQMEGFWHDWASSDPSSSSWDWSVDAKQRMMLHKAKSRGADIFELFSNSPMWWMCGNRDPSGNGLRDNLPSTNYKRHAIYMATVEQHARQNWDIHFQSVEPFNEPSSSWGPHGKQEGCHFDVSTMDRVTAMLKAELSERGSRSFIAASDETSYDAAISTWEKMHSATKAAIERINVHGYQGGGGRRDTLYSLAKQYNKALWNSEYGDHDDTGKTMATNLLLDFHWLHPTAWVYWQAVDGNGWGLIEGDNDAKSLTGVNTKYHVLAQFSRHIRPGMTVLGGGNANTVAAWDPKNRVLVIVAANWGPAQLFDFDLGRFRKTWKDGDLVRQWTTFVNGSRKYQREHNIPLQGTRLWSWFEKDSVQTFEIPGVRL</sequence>
<accession>A0ABQ0CPW0</accession>
<proteinExistence type="predicted"/>
<dbReference type="Pfam" id="PF14587">
    <property type="entry name" value="Glyco_hydr_30_2"/>
    <property type="match status" value="1"/>
</dbReference>
<evidence type="ECO:0000256" key="1">
    <source>
        <dbReference type="SAM" id="SignalP"/>
    </source>
</evidence>
<dbReference type="Gene3D" id="3.20.20.80">
    <property type="entry name" value="Glycosidases"/>
    <property type="match status" value="1"/>
</dbReference>
<dbReference type="PANTHER" id="PTHR42767">
    <property type="entry name" value="ENDO-BETA-1,6-GALACTANASE"/>
    <property type="match status" value="1"/>
</dbReference>
<keyword evidence="4" id="KW-1185">Reference proteome</keyword>
<dbReference type="PANTHER" id="PTHR42767:SF1">
    <property type="entry name" value="ENDO-BETA-1,6-GALACTANASE-LIKE DOMAIN-CONTAINING PROTEIN"/>
    <property type="match status" value="1"/>
</dbReference>
<feature type="chain" id="PRO_5046577094" evidence="1">
    <location>
        <begin position="21"/>
        <end position="477"/>
    </location>
</feature>
<dbReference type="Proteomes" id="UP001562357">
    <property type="component" value="Unassembled WGS sequence"/>
</dbReference>
<evidence type="ECO:0000313" key="3">
    <source>
        <dbReference type="EMBL" id="GAB0135307.1"/>
    </source>
</evidence>
<feature type="signal peptide" evidence="1">
    <location>
        <begin position="1"/>
        <end position="20"/>
    </location>
</feature>
<dbReference type="SUPFAM" id="SSF51445">
    <property type="entry name" value="(Trans)glycosidases"/>
    <property type="match status" value="1"/>
</dbReference>